<dbReference type="EMBL" id="LCLJ01000001">
    <property type="protein sequence ID" value="KKU15903.1"/>
    <property type="molecule type" value="Genomic_DNA"/>
</dbReference>
<dbReference type="SUPFAM" id="SSF55821">
    <property type="entry name" value="YrdC/RibB"/>
    <property type="match status" value="1"/>
</dbReference>
<evidence type="ECO:0000256" key="2">
    <source>
        <dbReference type="ARBA" id="ARBA00007663"/>
    </source>
</evidence>
<dbReference type="Gene3D" id="3.90.870.10">
    <property type="entry name" value="DHBP synthase"/>
    <property type="match status" value="1"/>
</dbReference>
<dbReference type="InterPro" id="IPR006070">
    <property type="entry name" value="Sua5-like_dom"/>
</dbReference>
<comment type="caution">
    <text evidence="8">The sequence shown here is derived from an EMBL/GenBank/DDBJ whole genome shotgun (WGS) entry which is preliminary data.</text>
</comment>
<gene>
    <name evidence="8" type="ORF">UX22_C0001G0045</name>
</gene>
<dbReference type="InterPro" id="IPR050156">
    <property type="entry name" value="TC-AMP_synthase_SUA5"/>
</dbReference>
<feature type="domain" description="YrdC-like" evidence="7">
    <location>
        <begin position="15"/>
        <end position="202"/>
    </location>
</feature>
<dbReference type="AlphaFoldDB" id="A0A0G1QDR3"/>
<evidence type="ECO:0000259" key="7">
    <source>
        <dbReference type="PROSITE" id="PS51163"/>
    </source>
</evidence>
<evidence type="ECO:0000256" key="4">
    <source>
        <dbReference type="ARBA" id="ARBA00022490"/>
    </source>
</evidence>
<proteinExistence type="inferred from homology"/>
<dbReference type="EC" id="2.7.7.87" evidence="3"/>
<dbReference type="GO" id="GO:0003725">
    <property type="term" value="F:double-stranded RNA binding"/>
    <property type="evidence" value="ECO:0007669"/>
    <property type="project" value="InterPro"/>
</dbReference>
<evidence type="ECO:0000256" key="5">
    <source>
        <dbReference type="ARBA" id="ARBA00022679"/>
    </source>
</evidence>
<keyword evidence="5" id="KW-0808">Transferase</keyword>
<evidence type="ECO:0000256" key="1">
    <source>
        <dbReference type="ARBA" id="ARBA00004496"/>
    </source>
</evidence>
<protein>
    <recommendedName>
        <fullName evidence="3">L-threonylcarbamoyladenylate synthase</fullName>
        <ecNumber evidence="3">2.7.7.87</ecNumber>
    </recommendedName>
</protein>
<comment type="catalytic activity">
    <reaction evidence="6">
        <text>L-threonine + hydrogencarbonate + ATP = L-threonylcarbamoyladenylate + diphosphate + H2O</text>
        <dbReference type="Rhea" id="RHEA:36407"/>
        <dbReference type="ChEBI" id="CHEBI:15377"/>
        <dbReference type="ChEBI" id="CHEBI:17544"/>
        <dbReference type="ChEBI" id="CHEBI:30616"/>
        <dbReference type="ChEBI" id="CHEBI:33019"/>
        <dbReference type="ChEBI" id="CHEBI:57926"/>
        <dbReference type="ChEBI" id="CHEBI:73682"/>
        <dbReference type="EC" id="2.7.7.87"/>
    </reaction>
</comment>
<dbReference type="PANTHER" id="PTHR17490:SF10">
    <property type="entry name" value="THREONYLCARBAMOYL-AMP SYNTHASE"/>
    <property type="match status" value="1"/>
</dbReference>
<dbReference type="NCBIfam" id="TIGR00057">
    <property type="entry name" value="L-threonylcarbamoyladenylate synthase"/>
    <property type="match status" value="1"/>
</dbReference>
<comment type="subcellular location">
    <subcellularLocation>
        <location evidence="1">Cytoplasm</location>
    </subcellularLocation>
</comment>
<dbReference type="PANTHER" id="PTHR17490">
    <property type="entry name" value="SUA5"/>
    <property type="match status" value="1"/>
</dbReference>
<accession>A0A0G1QDR3</accession>
<organism evidence="8 9">
    <name type="scientific">Candidatus Jorgensenbacteria bacterium GW2011_GWA2_45_9</name>
    <dbReference type="NCBI Taxonomy" id="1618663"/>
    <lineage>
        <taxon>Bacteria</taxon>
        <taxon>Candidatus Joergenseniibacteriota</taxon>
    </lineage>
</organism>
<dbReference type="GO" id="GO:0005737">
    <property type="term" value="C:cytoplasm"/>
    <property type="evidence" value="ECO:0007669"/>
    <property type="project" value="UniProtKB-SubCell"/>
</dbReference>
<reference evidence="8 9" key="1">
    <citation type="journal article" date="2015" name="Nature">
        <title>rRNA introns, odd ribosomes, and small enigmatic genomes across a large radiation of phyla.</title>
        <authorList>
            <person name="Brown C.T."/>
            <person name="Hug L.A."/>
            <person name="Thomas B.C."/>
            <person name="Sharon I."/>
            <person name="Castelle C.J."/>
            <person name="Singh A."/>
            <person name="Wilkins M.J."/>
            <person name="Williams K.H."/>
            <person name="Banfield J.F."/>
        </authorList>
    </citation>
    <scope>NUCLEOTIDE SEQUENCE [LARGE SCALE GENOMIC DNA]</scope>
</reference>
<evidence type="ECO:0000313" key="9">
    <source>
        <dbReference type="Proteomes" id="UP000034727"/>
    </source>
</evidence>
<dbReference type="GO" id="GO:0000049">
    <property type="term" value="F:tRNA binding"/>
    <property type="evidence" value="ECO:0007669"/>
    <property type="project" value="TreeGrafter"/>
</dbReference>
<evidence type="ECO:0000256" key="3">
    <source>
        <dbReference type="ARBA" id="ARBA00012584"/>
    </source>
</evidence>
<name>A0A0G1QDR3_9BACT</name>
<dbReference type="PATRIC" id="fig|1618663.3.peg.50"/>
<dbReference type="GO" id="GO:0061710">
    <property type="term" value="F:L-threonylcarbamoyladenylate synthase"/>
    <property type="evidence" value="ECO:0007669"/>
    <property type="project" value="UniProtKB-EC"/>
</dbReference>
<evidence type="ECO:0000256" key="6">
    <source>
        <dbReference type="ARBA" id="ARBA00048366"/>
    </source>
</evidence>
<dbReference type="PROSITE" id="PS51163">
    <property type="entry name" value="YRDC"/>
    <property type="match status" value="1"/>
</dbReference>
<comment type="similarity">
    <text evidence="2">Belongs to the SUA5 family.</text>
</comment>
<dbReference type="GO" id="GO:0006450">
    <property type="term" value="P:regulation of translational fidelity"/>
    <property type="evidence" value="ECO:0007669"/>
    <property type="project" value="TreeGrafter"/>
</dbReference>
<dbReference type="Proteomes" id="UP000034727">
    <property type="component" value="Unassembled WGS sequence"/>
</dbReference>
<dbReference type="InterPro" id="IPR017945">
    <property type="entry name" value="DHBP_synth_RibB-like_a/b_dom"/>
</dbReference>
<dbReference type="Pfam" id="PF01300">
    <property type="entry name" value="Sua5_yciO_yrdC"/>
    <property type="match status" value="1"/>
</dbReference>
<evidence type="ECO:0000313" key="8">
    <source>
        <dbReference type="EMBL" id="KKU15903.1"/>
    </source>
</evidence>
<sequence>MLTEIIKVNPKNPERKIIKLAADIMRRGEIVAFPTETVYGLGADPFNARAVRKLFRAKNRRADKPVSILVCNDSDVKRIAVTIPKSARVLIDEFFPGALTVILKKKKEFSDILTGGKNTIGIRMPDSKIARALIKEFGGPIAATSANISGSNKEATSALSVVKELNGKVPLVLDGGKSKVGVPSTVIDFTGQPPKIIRAGGISRSRIEKIIGRVEV</sequence>
<keyword evidence="4" id="KW-0963">Cytoplasm</keyword>